<evidence type="ECO:0000313" key="16">
    <source>
        <dbReference type="Proteomes" id="UP000694557"/>
    </source>
</evidence>
<evidence type="ECO:0000259" key="13">
    <source>
        <dbReference type="PROSITE" id="PS50095"/>
    </source>
</evidence>
<feature type="binding site" evidence="9">
    <location>
        <position position="364"/>
    </location>
    <ligand>
        <name>Fe cation</name>
        <dbReference type="ChEBI" id="CHEBI:24875"/>
        <note>catalytic</note>
    </ligand>
</feature>
<evidence type="ECO:0000256" key="11">
    <source>
        <dbReference type="PIRSR" id="PIRSR601885-3"/>
    </source>
</evidence>
<dbReference type="Pfam" id="PF01477">
    <property type="entry name" value="PLAT"/>
    <property type="match status" value="1"/>
</dbReference>
<dbReference type="Gene3D" id="1.20.245.10">
    <property type="entry name" value="Lipoxygenase-1, Domain 5"/>
    <property type="match status" value="3"/>
</dbReference>
<dbReference type="Ensembl" id="ENSOKIT00005088444.1">
    <property type="protein sequence ID" value="ENSOKIP00005082862.1"/>
    <property type="gene ID" value="ENSOKIG00005035847.1"/>
</dbReference>
<evidence type="ECO:0000256" key="1">
    <source>
        <dbReference type="ARBA" id="ARBA00004496"/>
    </source>
</evidence>
<keyword evidence="10" id="KW-0106">Calcium</keyword>
<evidence type="ECO:0000256" key="4">
    <source>
        <dbReference type="ARBA" id="ARBA00022490"/>
    </source>
</evidence>
<feature type="binding site" evidence="10">
    <location>
        <position position="78"/>
    </location>
    <ligand>
        <name>Ca(2+)</name>
        <dbReference type="ChEBI" id="CHEBI:29108"/>
        <label>1</label>
    </ligand>
</feature>
<dbReference type="CDD" id="cd01753">
    <property type="entry name" value="PLAT_LOX"/>
    <property type="match status" value="1"/>
</dbReference>
<dbReference type="GO" id="GO:0016702">
    <property type="term" value="F:oxidoreductase activity, acting on single donors with incorporation of molecular oxygen, incorporation of two atoms of oxygen"/>
    <property type="evidence" value="ECO:0007669"/>
    <property type="project" value="InterPro"/>
</dbReference>
<dbReference type="PRINTS" id="PR00467">
    <property type="entry name" value="MAMLPOXGNASE"/>
</dbReference>
<comment type="pathway">
    <text evidence="2">Lipid metabolism.</text>
</comment>
<evidence type="ECO:0000256" key="5">
    <source>
        <dbReference type="ARBA" id="ARBA00022723"/>
    </source>
</evidence>
<dbReference type="InterPro" id="IPR001885">
    <property type="entry name" value="LipOase_mml"/>
</dbReference>
<evidence type="ECO:0000256" key="9">
    <source>
        <dbReference type="PIRSR" id="PIRSR601885-1"/>
    </source>
</evidence>
<keyword evidence="8" id="KW-0443">Lipid metabolism</keyword>
<dbReference type="InterPro" id="IPR000907">
    <property type="entry name" value="LipOase"/>
</dbReference>
<accession>A0A8C7J4T5</accession>
<reference evidence="15" key="2">
    <citation type="submission" date="2025-09" db="UniProtKB">
        <authorList>
            <consortium name="Ensembl"/>
        </authorList>
    </citation>
    <scope>IDENTIFICATION</scope>
</reference>
<dbReference type="GO" id="GO:0034440">
    <property type="term" value="P:lipid oxidation"/>
    <property type="evidence" value="ECO:0007669"/>
    <property type="project" value="InterPro"/>
</dbReference>
<keyword evidence="5 9" id="KW-0479">Metal-binding</keyword>
<dbReference type="SUPFAM" id="SSF48484">
    <property type="entry name" value="Lipoxigenase"/>
    <property type="match status" value="1"/>
</dbReference>
<dbReference type="PROSITE" id="PS51393">
    <property type="entry name" value="LIPOXYGENASE_3"/>
    <property type="match status" value="2"/>
</dbReference>
<evidence type="ECO:0000256" key="12">
    <source>
        <dbReference type="PROSITE-ProRule" id="PRU00152"/>
    </source>
</evidence>
<keyword evidence="4" id="KW-0963">Cytoplasm</keyword>
<keyword evidence="6" id="KW-0223">Dioxygenase</keyword>
<evidence type="ECO:0000256" key="6">
    <source>
        <dbReference type="ARBA" id="ARBA00022964"/>
    </source>
</evidence>
<dbReference type="PRINTS" id="PR00087">
    <property type="entry name" value="LIPOXYGENASE"/>
</dbReference>
<dbReference type="InterPro" id="IPR042062">
    <property type="entry name" value="PLAT_LOX_verte"/>
</dbReference>
<reference evidence="15" key="1">
    <citation type="submission" date="2025-08" db="UniProtKB">
        <authorList>
            <consortium name="Ensembl"/>
        </authorList>
    </citation>
    <scope>IDENTIFICATION</scope>
</reference>
<dbReference type="AlphaFoldDB" id="A0A8C7J4T5"/>
<feature type="binding site" evidence="9">
    <location>
        <position position="455"/>
    </location>
    <ligand>
        <name>Fe cation</name>
        <dbReference type="ChEBI" id="CHEBI:24875"/>
        <note>catalytic</note>
    </ligand>
</feature>
<dbReference type="FunFam" id="2.60.60.20:FF:000002">
    <property type="entry name" value="Arachidonate 5-lipoxygenase a"/>
    <property type="match status" value="1"/>
</dbReference>
<comment type="cofactor">
    <cofactor evidence="9">
        <name>Fe cation</name>
        <dbReference type="ChEBI" id="CHEBI:24875"/>
    </cofactor>
    <text evidence="9">Binds 1 Fe cation per subunit.</text>
</comment>
<evidence type="ECO:0000256" key="8">
    <source>
        <dbReference type="ARBA" id="ARBA00023098"/>
    </source>
</evidence>
<dbReference type="InterPro" id="IPR001024">
    <property type="entry name" value="PLAT/LH2_dom"/>
</dbReference>
<dbReference type="Pfam" id="PF00305">
    <property type="entry name" value="Lipoxygenase"/>
    <property type="match status" value="2"/>
</dbReference>
<dbReference type="PANTHER" id="PTHR11771">
    <property type="entry name" value="LIPOXYGENASE"/>
    <property type="match status" value="1"/>
</dbReference>
<evidence type="ECO:0000313" key="15">
    <source>
        <dbReference type="Ensembl" id="ENSOKIP00005082862.1"/>
    </source>
</evidence>
<comment type="subcellular location">
    <subcellularLocation>
        <location evidence="1">Cytoplasm</location>
    </subcellularLocation>
</comment>
<feature type="binding site" evidence="9">
    <location>
        <position position="359"/>
    </location>
    <ligand>
        <name>Fe cation</name>
        <dbReference type="ChEBI" id="CHEBI:24875"/>
        <note>catalytic</note>
    </ligand>
</feature>
<evidence type="ECO:0000259" key="14">
    <source>
        <dbReference type="PROSITE" id="PS51393"/>
    </source>
</evidence>
<organism evidence="15 16">
    <name type="scientific">Oncorhynchus kisutch</name>
    <name type="common">Coho salmon</name>
    <name type="synonym">Salmo kisutch</name>
    <dbReference type="NCBI Taxonomy" id="8019"/>
    <lineage>
        <taxon>Eukaryota</taxon>
        <taxon>Metazoa</taxon>
        <taxon>Chordata</taxon>
        <taxon>Craniata</taxon>
        <taxon>Vertebrata</taxon>
        <taxon>Euteleostomi</taxon>
        <taxon>Actinopterygii</taxon>
        <taxon>Neopterygii</taxon>
        <taxon>Teleostei</taxon>
        <taxon>Protacanthopterygii</taxon>
        <taxon>Salmoniformes</taxon>
        <taxon>Salmonidae</taxon>
        <taxon>Salmoninae</taxon>
        <taxon>Oncorhynchus</taxon>
    </lineage>
</organism>
<keyword evidence="7" id="KW-0560">Oxidoreductase</keyword>
<feature type="domain" description="PLAT" evidence="13">
    <location>
        <begin position="2"/>
        <end position="118"/>
    </location>
</feature>
<dbReference type="PROSITE" id="PS50095">
    <property type="entry name" value="PLAT"/>
    <property type="match status" value="1"/>
</dbReference>
<name>A0A8C7J4T5_ONCKI</name>
<dbReference type="GeneTree" id="ENSGT00940000155191"/>
<dbReference type="Gene3D" id="3.10.450.60">
    <property type="match status" value="1"/>
</dbReference>
<dbReference type="SUPFAM" id="SSF49723">
    <property type="entry name" value="Lipase/lipooxygenase domain (PLAT/LH2 domain)"/>
    <property type="match status" value="1"/>
</dbReference>
<protein>
    <submittedName>
        <fullName evidence="15">Arachidonate 12-lipoxygenase</fullName>
    </submittedName>
</protein>
<dbReference type="InterPro" id="IPR036226">
    <property type="entry name" value="LipOase_C_sf"/>
</dbReference>
<feature type="site" description="Essential for stabilizing binding to COTL1" evidence="11">
    <location>
        <position position="103"/>
    </location>
</feature>
<evidence type="ECO:0000256" key="10">
    <source>
        <dbReference type="PIRSR" id="PIRSR601885-2"/>
    </source>
</evidence>
<dbReference type="Proteomes" id="UP000694557">
    <property type="component" value="Unassembled WGS sequence"/>
</dbReference>
<feature type="binding site" evidence="10">
    <location>
        <position position="17"/>
    </location>
    <ligand>
        <name>Ca(2+)</name>
        <dbReference type="ChEBI" id="CHEBI:29108"/>
        <label>1</label>
    </ligand>
</feature>
<feature type="binding site" evidence="9">
    <location>
        <position position="578"/>
    </location>
    <ligand>
        <name>Fe cation</name>
        <dbReference type="ChEBI" id="CHEBI:24875"/>
        <note>catalytic</note>
    </ligand>
</feature>
<feature type="binding site" evidence="10">
    <location>
        <position position="40"/>
    </location>
    <ligand>
        <name>Ca(2+)</name>
        <dbReference type="ChEBI" id="CHEBI:29108"/>
        <label>2</label>
    </ligand>
</feature>
<keyword evidence="16" id="KW-1185">Reference proteome</keyword>
<dbReference type="Gene3D" id="2.60.60.20">
    <property type="entry name" value="PLAT/LH2 domain"/>
    <property type="match status" value="1"/>
</dbReference>
<evidence type="ECO:0000256" key="2">
    <source>
        <dbReference type="ARBA" id="ARBA00005189"/>
    </source>
</evidence>
<proteinExistence type="inferred from homology"/>
<comment type="caution">
    <text evidence="12">Lacks conserved residue(s) required for the propagation of feature annotation.</text>
</comment>
<evidence type="ECO:0000256" key="3">
    <source>
        <dbReference type="ARBA" id="ARBA00009419"/>
    </source>
</evidence>
<feature type="binding site" evidence="10">
    <location>
        <position position="39"/>
    </location>
    <ligand>
        <name>Ca(2+)</name>
        <dbReference type="ChEBI" id="CHEBI:29108"/>
        <label>2</label>
    </ligand>
</feature>
<dbReference type="SMART" id="SM00308">
    <property type="entry name" value="LH2"/>
    <property type="match status" value="1"/>
</dbReference>
<gene>
    <name evidence="15" type="primary">LOC109882634</name>
</gene>
<dbReference type="GO" id="GO:0005506">
    <property type="term" value="F:iron ion binding"/>
    <property type="evidence" value="ECO:0007669"/>
    <property type="project" value="InterPro"/>
</dbReference>
<comment type="similarity">
    <text evidence="3">Belongs to the lipoxygenase family.</text>
</comment>
<sequence>MEEYNVTVATGTSEYSGTNNYIYITLVGEKGDSERTTLDNPGLDFCRGAVDEYKVRSPGPLGRVLLVRLEKQRYWVEDNWFCLYVTVAPPGGGTALTFPCYRWLIGDVKVELREGTAMRLSDDTSPQLLAHRKAELQERQAVYRWVAWAPGIPKCIDAKTEADLHQDVRFDNEKRSDFESSLHYKLAIRFGKSWDNLEDFKRCFWKLRSPISEYCMEHWKEDSFFGYQCLNGSNPRMIQRCKKLPGNFPVSGDMVQGSLAPRTTLEKELKAGNIYLVDYAIMDGVPTNVIRGKPQYIAAPLCLLYEHPDQGLIPIAIQLGQTPGLDTPIFLPKNPPLAWLLAKIWVRHSEFQVFQLLSHLLRTHLVVEVFCVSTLRQLPAVHPVYKVGRGGVLWLIPLSVSTVAPGSSPSLIMMISYWVILTDVSFLSGLARELHNKTELITLLSVAIFTSSAQHAATNNGQFDWCAWVPNTPCTMRHPPPTDKDAVTMEMIMDTLPDVSQTCLEMAITWHLGRPQPDAIPLGQYREQYFTESQAQEVIDKFRQELKGIEEHILTQNEGLELPYLFLLPSRIENSITI</sequence>
<keyword evidence="9" id="KW-0408">Iron</keyword>
<dbReference type="InterPro" id="IPR036392">
    <property type="entry name" value="PLAT/LH2_dom_sf"/>
</dbReference>
<feature type="domain" description="Lipoxygenase" evidence="14">
    <location>
        <begin position="118"/>
        <end position="386"/>
    </location>
</feature>
<dbReference type="InterPro" id="IPR013819">
    <property type="entry name" value="LipOase_C"/>
</dbReference>
<feature type="domain" description="Lipoxygenase" evidence="14">
    <location>
        <begin position="428"/>
        <end position="578"/>
    </location>
</feature>
<dbReference type="GO" id="GO:0005737">
    <property type="term" value="C:cytoplasm"/>
    <property type="evidence" value="ECO:0007669"/>
    <property type="project" value="UniProtKB-SubCell"/>
</dbReference>
<evidence type="ECO:0000256" key="7">
    <source>
        <dbReference type="ARBA" id="ARBA00023002"/>
    </source>
</evidence>